<proteinExistence type="predicted"/>
<feature type="transmembrane region" description="Helical" evidence="2">
    <location>
        <begin position="179"/>
        <end position="198"/>
    </location>
</feature>
<evidence type="ECO:0000256" key="2">
    <source>
        <dbReference type="SAM" id="Phobius"/>
    </source>
</evidence>
<comment type="caution">
    <text evidence="3">The sequence shown here is derived from an EMBL/GenBank/DDBJ whole genome shotgun (WGS) entry which is preliminary data.</text>
</comment>
<feature type="region of interest" description="Disordered" evidence="1">
    <location>
        <begin position="201"/>
        <end position="234"/>
    </location>
</feature>
<evidence type="ECO:0000256" key="1">
    <source>
        <dbReference type="SAM" id="MobiDB-lite"/>
    </source>
</evidence>
<dbReference type="AlphaFoldDB" id="A0A561ELQ5"/>
<sequence>MGPVTVPNTPAGPGAEPTPDANPYAVGPDLQPLARERRPLLPELRIAVLTTVACVLLGVVVGLLWLWLAPRVMLVATSDAIRYVDPEGEQRAGADSVFALLGLGAGVLTALVAFLLSRGRGGGVAVAVGLAVGGLAGSLVAWQVGMRLGPGTDVIANAKHAGQGVEFSAAIELGARGALLVWPMTAMVLLLALSAAFGKREQDPPPYWAGPQWSDPTPGSSPKQQDGDAPTPPA</sequence>
<dbReference type="Proteomes" id="UP000318416">
    <property type="component" value="Unassembled WGS sequence"/>
</dbReference>
<keyword evidence="2" id="KW-0812">Transmembrane</keyword>
<feature type="region of interest" description="Disordered" evidence="1">
    <location>
        <begin position="1"/>
        <end position="28"/>
    </location>
</feature>
<name>A0A561ELQ5_9ACTN</name>
<feature type="transmembrane region" description="Helical" evidence="2">
    <location>
        <begin position="123"/>
        <end position="144"/>
    </location>
</feature>
<organism evidence="3 4">
    <name type="scientific">Kitasatospora atroaurantiaca</name>
    <dbReference type="NCBI Taxonomy" id="285545"/>
    <lineage>
        <taxon>Bacteria</taxon>
        <taxon>Bacillati</taxon>
        <taxon>Actinomycetota</taxon>
        <taxon>Actinomycetes</taxon>
        <taxon>Kitasatosporales</taxon>
        <taxon>Streptomycetaceae</taxon>
        <taxon>Kitasatospora</taxon>
    </lineage>
</organism>
<accession>A0A561ELQ5</accession>
<keyword evidence="4" id="KW-1185">Reference proteome</keyword>
<dbReference type="EMBL" id="VIVR01000001">
    <property type="protein sequence ID" value="TWE16554.1"/>
    <property type="molecule type" value="Genomic_DNA"/>
</dbReference>
<reference evidence="3 4" key="1">
    <citation type="submission" date="2019-06" db="EMBL/GenBank/DDBJ databases">
        <title>Sequencing the genomes of 1000 actinobacteria strains.</title>
        <authorList>
            <person name="Klenk H.-P."/>
        </authorList>
    </citation>
    <scope>NUCLEOTIDE SEQUENCE [LARGE SCALE GENOMIC DNA]</scope>
    <source>
        <strain evidence="3 4">DSM 41649</strain>
    </source>
</reference>
<evidence type="ECO:0000313" key="3">
    <source>
        <dbReference type="EMBL" id="TWE16554.1"/>
    </source>
</evidence>
<feature type="transmembrane region" description="Helical" evidence="2">
    <location>
        <begin position="46"/>
        <end position="68"/>
    </location>
</feature>
<keyword evidence="2" id="KW-1133">Transmembrane helix</keyword>
<feature type="transmembrane region" description="Helical" evidence="2">
    <location>
        <begin position="97"/>
        <end position="116"/>
    </location>
</feature>
<feature type="compositionally biased region" description="Polar residues" evidence="1">
    <location>
        <begin position="214"/>
        <end position="224"/>
    </location>
</feature>
<keyword evidence="2" id="KW-0472">Membrane</keyword>
<protein>
    <submittedName>
        <fullName evidence="3">Uncharacterized protein</fullName>
    </submittedName>
</protein>
<gene>
    <name evidence="3" type="ORF">FB465_1537</name>
</gene>
<evidence type="ECO:0000313" key="4">
    <source>
        <dbReference type="Proteomes" id="UP000318416"/>
    </source>
</evidence>